<evidence type="ECO:0000313" key="1">
    <source>
        <dbReference type="EMBL" id="SCG40708.1"/>
    </source>
</evidence>
<dbReference type="AlphaFoldDB" id="A0A1C5H3X3"/>
<dbReference type="RefSeq" id="WP_089011032.1">
    <property type="nucleotide sequence ID" value="NZ_LT607754.1"/>
</dbReference>
<evidence type="ECO:0008006" key="3">
    <source>
        <dbReference type="Google" id="ProtNLM"/>
    </source>
</evidence>
<protein>
    <recommendedName>
        <fullName evidence="3">Hemerythrin HHE cation binding domain-containing protein</fullName>
    </recommendedName>
</protein>
<reference evidence="2" key="1">
    <citation type="submission" date="2016-06" db="EMBL/GenBank/DDBJ databases">
        <authorList>
            <person name="Varghese N."/>
            <person name="Submissions Spin"/>
        </authorList>
    </citation>
    <scope>NUCLEOTIDE SEQUENCE [LARGE SCALE GENOMIC DNA]</scope>
    <source>
        <strain evidence="2">DSM 43819</strain>
    </source>
</reference>
<proteinExistence type="predicted"/>
<organism evidence="1 2">
    <name type="scientific">Micromonospora inositola</name>
    <dbReference type="NCBI Taxonomy" id="47865"/>
    <lineage>
        <taxon>Bacteria</taxon>
        <taxon>Bacillati</taxon>
        <taxon>Actinomycetota</taxon>
        <taxon>Actinomycetes</taxon>
        <taxon>Micromonosporales</taxon>
        <taxon>Micromonosporaceae</taxon>
        <taxon>Micromonospora</taxon>
    </lineage>
</organism>
<dbReference type="EMBL" id="LT607754">
    <property type="protein sequence ID" value="SCG40708.1"/>
    <property type="molecule type" value="Genomic_DNA"/>
</dbReference>
<accession>A0A1C5H3X3</accession>
<dbReference type="Proteomes" id="UP000198221">
    <property type="component" value="Chromosome I"/>
</dbReference>
<keyword evidence="2" id="KW-1185">Reference proteome</keyword>
<sequence length="156" mass="17122">MVTGPIQPPSTVVAAVRPPVARQHRPTLLGDVRALARALAAPPGEPRWRERLITRLGPVRQDFAEHVRLTEGPTGLYAEVLHHAPRLDRGVRLLTREHAAIATAIAALQHVAERPGVPDEELCGRAGQLLRALHRHRQRGADLLWEAYQADLGGET</sequence>
<evidence type="ECO:0000313" key="2">
    <source>
        <dbReference type="Proteomes" id="UP000198221"/>
    </source>
</evidence>
<dbReference type="OrthoDB" id="263362at2"/>
<name>A0A1C5H3X3_9ACTN</name>
<gene>
    <name evidence="1" type="ORF">GA0070613_0797</name>
</gene>